<protein>
    <submittedName>
        <fullName evidence="4">Peptidoglycan/xylan/chitin deacetylase, PgdA/CDA1 family</fullName>
    </submittedName>
</protein>
<feature type="chain" id="PRO_5039397494" evidence="2">
    <location>
        <begin position="21"/>
        <end position="291"/>
    </location>
</feature>
<sequence>MKKIMAAVCFLLLGACGLNAEDAASDTETNQTKTGEERSSTDNPKKDEKEAPQKKESEKKAEDKKNDEKQTEEEKENASPLYEVNPADSSLDPVNKEADPKKVLVTIDDAPDTYSVKMAKTLSKEGVPAVFFVNGHFLNDQQGKEKLKKIADMGFEIGNHTMTHANVSELSSAELKQEIGALNKKIEDVTGETPEFFRAPFGDNSEKSKAFIKDQGMTWMNWSYGYDWNAKYQNAKALTDIMVNTKLLGNGSNLLMHDREWTKEALDDIIKGLREKGYGFIDPDHIKNSAT</sequence>
<feature type="domain" description="NodB homology" evidence="3">
    <location>
        <begin position="101"/>
        <end position="281"/>
    </location>
</feature>
<dbReference type="GO" id="GO:0016810">
    <property type="term" value="F:hydrolase activity, acting on carbon-nitrogen (but not peptide) bonds"/>
    <property type="evidence" value="ECO:0007669"/>
    <property type="project" value="InterPro"/>
</dbReference>
<name>A0A1I5LYX0_9BACI</name>
<evidence type="ECO:0000256" key="2">
    <source>
        <dbReference type="SAM" id="SignalP"/>
    </source>
</evidence>
<gene>
    <name evidence="4" type="ORF">SAMN05518683_10229</name>
</gene>
<dbReference type="AlphaFoldDB" id="A0A1I5LYX0"/>
<keyword evidence="5" id="KW-1185">Reference proteome</keyword>
<dbReference type="Pfam" id="PF01522">
    <property type="entry name" value="Polysacc_deac_1"/>
    <property type="match status" value="1"/>
</dbReference>
<dbReference type="EMBL" id="FOXD01000002">
    <property type="protein sequence ID" value="SFP02529.1"/>
    <property type="molecule type" value="Genomic_DNA"/>
</dbReference>
<dbReference type="SUPFAM" id="SSF88713">
    <property type="entry name" value="Glycoside hydrolase/deacetylase"/>
    <property type="match status" value="1"/>
</dbReference>
<proteinExistence type="predicted"/>
<evidence type="ECO:0000313" key="4">
    <source>
        <dbReference type="EMBL" id="SFP02529.1"/>
    </source>
</evidence>
<dbReference type="OrthoDB" id="9806342at2"/>
<dbReference type="RefSeq" id="WP_093334893.1">
    <property type="nucleotide sequence ID" value="NZ_FOXD01000002.1"/>
</dbReference>
<feature type="region of interest" description="Disordered" evidence="1">
    <location>
        <begin position="20"/>
        <end position="97"/>
    </location>
</feature>
<dbReference type="PANTHER" id="PTHR10587">
    <property type="entry name" value="GLYCOSYL TRANSFERASE-RELATED"/>
    <property type="match status" value="1"/>
</dbReference>
<dbReference type="InterPro" id="IPR050248">
    <property type="entry name" value="Polysacc_deacetylase_ArnD"/>
</dbReference>
<reference evidence="5" key="1">
    <citation type="submission" date="2016-10" db="EMBL/GenBank/DDBJ databases">
        <authorList>
            <person name="Varghese N."/>
            <person name="Submissions S."/>
        </authorList>
    </citation>
    <scope>NUCLEOTIDE SEQUENCE [LARGE SCALE GENOMIC DNA]</scope>
    <source>
        <strain evidence="5">S7</strain>
    </source>
</reference>
<dbReference type="Proteomes" id="UP000198892">
    <property type="component" value="Unassembled WGS sequence"/>
</dbReference>
<dbReference type="PROSITE" id="PS51677">
    <property type="entry name" value="NODB"/>
    <property type="match status" value="1"/>
</dbReference>
<evidence type="ECO:0000259" key="3">
    <source>
        <dbReference type="PROSITE" id="PS51677"/>
    </source>
</evidence>
<organism evidence="4 5">
    <name type="scientific">Salibacterium halotolerans</name>
    <dbReference type="NCBI Taxonomy" id="1884432"/>
    <lineage>
        <taxon>Bacteria</taxon>
        <taxon>Bacillati</taxon>
        <taxon>Bacillota</taxon>
        <taxon>Bacilli</taxon>
        <taxon>Bacillales</taxon>
        <taxon>Bacillaceae</taxon>
    </lineage>
</organism>
<dbReference type="GO" id="GO:0005975">
    <property type="term" value="P:carbohydrate metabolic process"/>
    <property type="evidence" value="ECO:0007669"/>
    <property type="project" value="InterPro"/>
</dbReference>
<dbReference type="STRING" id="1884432.SAMN05518683_10229"/>
<dbReference type="InterPro" id="IPR002509">
    <property type="entry name" value="NODB_dom"/>
</dbReference>
<dbReference type="Gene3D" id="3.20.20.370">
    <property type="entry name" value="Glycoside hydrolase/deacetylase"/>
    <property type="match status" value="1"/>
</dbReference>
<evidence type="ECO:0000313" key="5">
    <source>
        <dbReference type="Proteomes" id="UP000198892"/>
    </source>
</evidence>
<dbReference type="PROSITE" id="PS51257">
    <property type="entry name" value="PROKAR_LIPOPROTEIN"/>
    <property type="match status" value="1"/>
</dbReference>
<accession>A0A1I5LYX0</accession>
<dbReference type="CDD" id="cd10917">
    <property type="entry name" value="CE4_NodB_like_6s_7s"/>
    <property type="match status" value="1"/>
</dbReference>
<feature type="signal peptide" evidence="2">
    <location>
        <begin position="1"/>
        <end position="20"/>
    </location>
</feature>
<feature type="compositionally biased region" description="Basic and acidic residues" evidence="1">
    <location>
        <begin position="34"/>
        <end position="69"/>
    </location>
</feature>
<dbReference type="InterPro" id="IPR011330">
    <property type="entry name" value="Glyco_hydro/deAcase_b/a-brl"/>
</dbReference>
<evidence type="ECO:0000256" key="1">
    <source>
        <dbReference type="SAM" id="MobiDB-lite"/>
    </source>
</evidence>
<keyword evidence="2" id="KW-0732">Signal</keyword>